<comment type="caution">
    <text evidence="2">The sequence shown here is derived from an EMBL/GenBank/DDBJ whole genome shotgun (WGS) entry which is preliminary data.</text>
</comment>
<dbReference type="OrthoDB" id="7367416at2759"/>
<reference evidence="2 3" key="1">
    <citation type="submission" date="2020-04" db="EMBL/GenBank/DDBJ databases">
        <authorList>
            <person name="Wallbank WR R."/>
            <person name="Pardo Diaz C."/>
            <person name="Kozak K."/>
            <person name="Martin S."/>
            <person name="Jiggins C."/>
            <person name="Moest M."/>
            <person name="Warren A I."/>
            <person name="Byers J.R.P. K."/>
            <person name="Montejo-Kovacevich G."/>
            <person name="Yen C E."/>
        </authorList>
    </citation>
    <scope>NUCLEOTIDE SEQUENCE [LARGE SCALE GENOMIC DNA]</scope>
</reference>
<evidence type="ECO:0000256" key="1">
    <source>
        <dbReference type="SAM" id="MobiDB-lite"/>
    </source>
</evidence>
<evidence type="ECO:0000313" key="3">
    <source>
        <dbReference type="Proteomes" id="UP000494106"/>
    </source>
</evidence>
<dbReference type="Proteomes" id="UP000494106">
    <property type="component" value="Unassembled WGS sequence"/>
</dbReference>
<gene>
    <name evidence="2" type="ORF">APLA_LOCUS13648</name>
</gene>
<sequence>MPKPSTSVTDELNSGIDSVISTISDAVPDNVPSPFKKHFFYKPHIKKETPKSRPKERISTIVSGKSYQEYLQKKLKQKEDLERIKVEKAAEKLRKKEEKDSDSDAVVSSGESVIESENEIERESPIVGLKPPQKVDGEFVIFKYDNNFYPGKVLKATKKTETISSMKSNGRLWKWPEHKDVLDYPWDAVVAHIEAPKKTSSTRNVFDVPEIHSLIYFLKFNAHNT</sequence>
<protein>
    <submittedName>
        <fullName evidence="2">Uncharacterized protein</fullName>
    </submittedName>
</protein>
<evidence type="ECO:0000313" key="2">
    <source>
        <dbReference type="EMBL" id="CAB3252718.1"/>
    </source>
</evidence>
<keyword evidence="3" id="KW-1185">Reference proteome</keyword>
<dbReference type="EMBL" id="CADEBC010000558">
    <property type="protein sequence ID" value="CAB3252718.1"/>
    <property type="molecule type" value="Genomic_DNA"/>
</dbReference>
<proteinExistence type="predicted"/>
<feature type="region of interest" description="Disordered" evidence="1">
    <location>
        <begin position="93"/>
        <end position="114"/>
    </location>
</feature>
<dbReference type="AlphaFoldDB" id="A0A8S1B0M3"/>
<organism evidence="2 3">
    <name type="scientific">Arctia plantaginis</name>
    <name type="common">Wood tiger moth</name>
    <name type="synonym">Phalaena plantaginis</name>
    <dbReference type="NCBI Taxonomy" id="874455"/>
    <lineage>
        <taxon>Eukaryota</taxon>
        <taxon>Metazoa</taxon>
        <taxon>Ecdysozoa</taxon>
        <taxon>Arthropoda</taxon>
        <taxon>Hexapoda</taxon>
        <taxon>Insecta</taxon>
        <taxon>Pterygota</taxon>
        <taxon>Neoptera</taxon>
        <taxon>Endopterygota</taxon>
        <taxon>Lepidoptera</taxon>
        <taxon>Glossata</taxon>
        <taxon>Ditrysia</taxon>
        <taxon>Noctuoidea</taxon>
        <taxon>Erebidae</taxon>
        <taxon>Arctiinae</taxon>
        <taxon>Arctia</taxon>
    </lineage>
</organism>
<name>A0A8S1B0M3_ARCPL</name>
<accession>A0A8S1B0M3</accession>